<organism evidence="1 2">
    <name type="scientific">Orycteropus afer afer</name>
    <dbReference type="NCBI Taxonomy" id="1230840"/>
    <lineage>
        <taxon>Eukaryota</taxon>
        <taxon>Metazoa</taxon>
        <taxon>Chordata</taxon>
        <taxon>Craniata</taxon>
        <taxon>Vertebrata</taxon>
        <taxon>Euteleostomi</taxon>
        <taxon>Mammalia</taxon>
        <taxon>Eutheria</taxon>
        <taxon>Afrotheria</taxon>
        <taxon>Tubulidentata</taxon>
        <taxon>Orycteropodidae</taxon>
        <taxon>Orycteropus</taxon>
    </lineage>
</organism>
<evidence type="ECO:0000313" key="2">
    <source>
        <dbReference type="RefSeq" id="XP_042639502.1"/>
    </source>
</evidence>
<dbReference type="Proteomes" id="UP000694850">
    <property type="component" value="Unplaced"/>
</dbReference>
<accession>A0AC54ZEL6</accession>
<sequence>MLPSGRALEELLVHKEEEWRALQAHRAQLQGSALQDTQRQLEEAQGRLRRLQEDFVYNLQVLEERDRELERYDAAFIQARRAEEARQAEASELKIEAAKLRQALAREARRVEELQEQQQLMTREHRRELERVHSDKNGEMDRHREQYEKLKWKLERRLQEFDGELALQKQELLLEFESEMQRRVHECHLQADAMSSVVLTQELKMKLLKKEIETLKEASTEAAESLQRTEMTVVELEHEVARRDRELQDLTAVKDARIRDLEGKLCSVQLTRAKEEETFQRKHEELDRLAREREAVLASVKEAHTEQLRALEARLLELQAHSESLEVRLRGAEWGQADAVRDQDAIAARLREEVSGLKSAWDAQVAQLSKEAVSKDLQVHALQEEVVKLKAQTARLQQDVGRYQEQLAAAVTREQSLEREKVQLVLDWQRRCDAAERDQYRKSEDLIQGLAAAREQATAKLQEAERRLCDKEEVLKALALERDQAVNALRMHGLLPEKEAQTLRRHHEEEISQGFPSSEIQRLQEQNMNLRDAVAHMRKEMEAVSDQLGGETSDANQPDPHAVSDIAPPDHVLALEAEIRSLKHKFKTLEEQLEDVLDPPKMTSSHADIQPGTCAADETAGDRPVPRGGPWQAELAPTVLACSKLAGRVHLLDCLVSRLRQTVLQKPPVMDAVRLQLPREVDQVHMEVSELALQVAELERHLGATWKEGGDVAGRTQPQALEATALRRQVGAQPLLTRDRDSAVGCRTQPLTKTSASLEPEPSTTARPALEVLLWKVHQPGLRRVPGPQRQHQEGMAARLDTWQDRLCLSVQGSGWVPCQAGVMWLSQVGGQVAQGPAGGESHSTKPRPAPRSPERRLQRKLRAAAWSIMRLQQQNEQLVEAGNRLRAGLGRPRGEWLRGPGERAALAERGPTATRGRWWFPEHRTSASSATVAGTEGTPLCPTLLPAPEAQSPAEVLGLPLDHGLPLGQVQPHFTAQNRPRIPTVTCTSTRQKENRSPKPPLAQELHGENGPHIQRSLSLDSKSLQDTWKLLELGSSPSGPTSQGDSTPGVWS</sequence>
<dbReference type="RefSeq" id="XP_042639502.1">
    <property type="nucleotide sequence ID" value="XM_042783568.1"/>
</dbReference>
<name>A0AC54ZEL6_ORYAF</name>
<protein>
    <submittedName>
        <fullName evidence="2">Coiled-coil domain-containing protein 57</fullName>
    </submittedName>
</protein>
<keyword evidence="1" id="KW-1185">Reference proteome</keyword>
<evidence type="ECO:0000313" key="1">
    <source>
        <dbReference type="Proteomes" id="UP000694850"/>
    </source>
</evidence>
<reference evidence="2" key="1">
    <citation type="submission" date="2025-08" db="UniProtKB">
        <authorList>
            <consortium name="RefSeq"/>
        </authorList>
    </citation>
    <scope>IDENTIFICATION</scope>
</reference>
<proteinExistence type="predicted"/>
<gene>
    <name evidence="2" type="primary">CCDC57</name>
</gene>